<sequence length="37" mass="4367">MFHSDSPWRAKTNFTIRNISFLFSSKSFYPSILQKIA</sequence>
<dbReference type="STRING" id="764299.STRIC_0441"/>
<reference evidence="1 2" key="1">
    <citation type="journal article" date="2014" name="Int. J. Syst. Evol. Microbiol.">
        <title>Phylogenomics and the dynamic genome evolution of the genus Streptococcus.</title>
        <authorList>
            <consortium name="The Broad Institute Genome Sequencing Platform"/>
            <person name="Richards V.P."/>
            <person name="Palmer S.R."/>
            <person name="Pavinski Bitar P.D."/>
            <person name="Qin X."/>
            <person name="Weinstock G.M."/>
            <person name="Highlander S.K."/>
            <person name="Town C.D."/>
            <person name="Burne R.A."/>
            <person name="Stanhope M.J."/>
        </authorList>
    </citation>
    <scope>NUCLEOTIDE SEQUENCE [LARGE SCALE GENOMIC DNA]</scope>
    <source>
        <strain evidence="1 2">707-05</strain>
    </source>
</reference>
<dbReference type="EMBL" id="AEUX02000008">
    <property type="protein sequence ID" value="EHI68707.1"/>
    <property type="molecule type" value="Genomic_DNA"/>
</dbReference>
<keyword evidence="2" id="KW-1185">Reference proteome</keyword>
<comment type="caution">
    <text evidence="1">The sequence shown here is derived from an EMBL/GenBank/DDBJ whole genome shotgun (WGS) entry which is preliminary data.</text>
</comment>
<organism evidence="1 2">
    <name type="scientific">Streptococcus ictaluri 707-05</name>
    <dbReference type="NCBI Taxonomy" id="764299"/>
    <lineage>
        <taxon>Bacteria</taxon>
        <taxon>Bacillati</taxon>
        <taxon>Bacillota</taxon>
        <taxon>Bacilli</taxon>
        <taxon>Lactobacillales</taxon>
        <taxon>Streptococcaceae</taxon>
        <taxon>Streptococcus</taxon>
    </lineage>
</organism>
<dbReference type="AlphaFoldDB" id="G5K5V3"/>
<dbReference type="Proteomes" id="UP000003330">
    <property type="component" value="Unassembled WGS sequence"/>
</dbReference>
<evidence type="ECO:0000313" key="1">
    <source>
        <dbReference type="EMBL" id="EHI68707.1"/>
    </source>
</evidence>
<name>G5K5V3_9STRE</name>
<proteinExistence type="predicted"/>
<protein>
    <submittedName>
        <fullName evidence="1">Uncharacterized protein</fullName>
    </submittedName>
</protein>
<gene>
    <name evidence="1" type="ORF">STRIC_0441</name>
</gene>
<evidence type="ECO:0000313" key="2">
    <source>
        <dbReference type="Proteomes" id="UP000003330"/>
    </source>
</evidence>
<accession>G5K5V3</accession>